<dbReference type="Pfam" id="PF03837">
    <property type="entry name" value="RecT"/>
    <property type="match status" value="1"/>
</dbReference>
<proteinExistence type="predicted"/>
<keyword evidence="2" id="KW-0614">Plasmid</keyword>
<dbReference type="GO" id="GO:0003677">
    <property type="term" value="F:DNA binding"/>
    <property type="evidence" value="ECO:0007669"/>
    <property type="project" value="InterPro"/>
</dbReference>
<dbReference type="RefSeq" id="WP_010466593.1">
    <property type="nucleotide sequence ID" value="NZ_CP005961.1"/>
</dbReference>
<dbReference type="GO" id="GO:0006259">
    <property type="term" value="P:DNA metabolic process"/>
    <property type="evidence" value="ECO:0007669"/>
    <property type="project" value="InterPro"/>
</dbReference>
<gene>
    <name evidence="2" type="ORF">OU5_P0454</name>
</gene>
<evidence type="ECO:0000313" key="3">
    <source>
        <dbReference type="Proteomes" id="UP000026913"/>
    </source>
</evidence>
<evidence type="ECO:0000256" key="1">
    <source>
        <dbReference type="SAM" id="MobiDB-lite"/>
    </source>
</evidence>
<sequence>MSRNQYVARPKAVFTPEKANDLILKAKDDFQKIVSSLNSRMVFTQEALFAYHAMMSNPSLYETAASNEWSFNLAMQQIASSGLSLNPALGLAFLVPRQGKIIADVSYRGLMKIATDSRAVDLVVAEAVYSGDRFIYNGPTAEPDHVFDPFLSKKDRGIFRGVYVKAYLPSGRLVVDPLSAEDVYSARSLSKAFQHTDPSKRGPWETHFEPMAIKTGIKSASKYWPKTSPVLENVISYLNEEADEGFSTGPISLATAARDMHGTSHAPNVVDLSGNVYEHGQQNEAPQGVVDADAPKHVDGATVQSADPQPQGPSIPLENSKPDGRGDPIEVIKKRIQSVYDRTMKNGSWNAATEWAQAHLRDDLQAEAFALFKRGEAEYQERQKASA</sequence>
<organism evidence="2 3">
    <name type="scientific">Pseudomonas mandelii JR-1</name>
    <dbReference type="NCBI Taxonomy" id="1147786"/>
    <lineage>
        <taxon>Bacteria</taxon>
        <taxon>Pseudomonadati</taxon>
        <taxon>Pseudomonadota</taxon>
        <taxon>Gammaproteobacteria</taxon>
        <taxon>Pseudomonadales</taxon>
        <taxon>Pseudomonadaceae</taxon>
        <taxon>Pseudomonas</taxon>
    </lineage>
</organism>
<evidence type="ECO:0000313" key="2">
    <source>
        <dbReference type="EMBL" id="AHZ73706.1"/>
    </source>
</evidence>
<dbReference type="EMBL" id="CP005961">
    <property type="protein sequence ID" value="AHZ73706.1"/>
    <property type="molecule type" value="Genomic_DNA"/>
</dbReference>
<dbReference type="NCBIfam" id="TIGR00616">
    <property type="entry name" value="rect"/>
    <property type="match status" value="1"/>
</dbReference>
<dbReference type="Proteomes" id="UP000026913">
    <property type="component" value="Plasmid unnamed"/>
</dbReference>
<dbReference type="HOGENOM" id="CLU_065145_0_0_6"/>
<dbReference type="InterPro" id="IPR018330">
    <property type="entry name" value="RecT_fam"/>
</dbReference>
<dbReference type="KEGG" id="pman:OU5_P0454"/>
<geneLocation type="plasmid" evidence="3"/>
<dbReference type="OrthoDB" id="5124088at2"/>
<name>A0A024EMB4_9PSED</name>
<protein>
    <submittedName>
        <fullName evidence="2">Uncharacterized protein</fullName>
    </submittedName>
</protein>
<dbReference type="InterPro" id="IPR004590">
    <property type="entry name" value="ssDNA_annealing_RecT"/>
</dbReference>
<accession>A0A024EMB4</accession>
<dbReference type="AlphaFoldDB" id="A0A024EMB4"/>
<feature type="region of interest" description="Disordered" evidence="1">
    <location>
        <begin position="300"/>
        <end position="328"/>
    </location>
</feature>
<reference evidence="2 3" key="1">
    <citation type="journal article" date="2012" name="J. Bacteriol.">
        <title>Genome sequence of cold-adapted Pseudomonas mandelii strain JR-1.</title>
        <authorList>
            <person name="Jang S.H."/>
            <person name="Kim J."/>
            <person name="Kim J."/>
            <person name="Hong S."/>
            <person name="Lee C."/>
        </authorList>
    </citation>
    <scope>NUCLEOTIDE SEQUENCE [LARGE SCALE GENOMIC DNA]</scope>
    <source>
        <strain evidence="2 3">JR-1</strain>
        <plasmid evidence="3">Plasmid</plasmid>
    </source>
</reference>